<keyword evidence="1" id="KW-0732">Signal</keyword>
<dbReference type="EMBL" id="JBHUOZ010000001">
    <property type="protein sequence ID" value="MFD2918709.1"/>
    <property type="molecule type" value="Genomic_DNA"/>
</dbReference>
<accession>A0ABW6A0B3</accession>
<evidence type="ECO:0000313" key="3">
    <source>
        <dbReference type="Proteomes" id="UP001597511"/>
    </source>
</evidence>
<keyword evidence="3" id="KW-1185">Reference proteome</keyword>
<dbReference type="RefSeq" id="WP_386095165.1">
    <property type="nucleotide sequence ID" value="NZ_JBHUOZ010000001.1"/>
</dbReference>
<feature type="chain" id="PRO_5047148742" evidence="1">
    <location>
        <begin position="21"/>
        <end position="276"/>
    </location>
</feature>
<dbReference type="PROSITE" id="PS51257">
    <property type="entry name" value="PROKAR_LIPOPROTEIN"/>
    <property type="match status" value="1"/>
</dbReference>
<comment type="caution">
    <text evidence="2">The sequence shown here is derived from an EMBL/GenBank/DDBJ whole genome shotgun (WGS) entry which is preliminary data.</text>
</comment>
<evidence type="ECO:0000256" key="1">
    <source>
        <dbReference type="SAM" id="SignalP"/>
    </source>
</evidence>
<dbReference type="Proteomes" id="UP001597511">
    <property type="component" value="Unassembled WGS sequence"/>
</dbReference>
<name>A0ABW6A0B3_9BACT</name>
<feature type="signal peptide" evidence="1">
    <location>
        <begin position="1"/>
        <end position="20"/>
    </location>
</feature>
<gene>
    <name evidence="2" type="ORF">ACFS6H_03240</name>
</gene>
<evidence type="ECO:0000313" key="2">
    <source>
        <dbReference type="EMBL" id="MFD2918709.1"/>
    </source>
</evidence>
<organism evidence="2 3">
    <name type="scientific">Terrimonas rubra</name>
    <dbReference type="NCBI Taxonomy" id="1035890"/>
    <lineage>
        <taxon>Bacteria</taxon>
        <taxon>Pseudomonadati</taxon>
        <taxon>Bacteroidota</taxon>
        <taxon>Chitinophagia</taxon>
        <taxon>Chitinophagales</taxon>
        <taxon>Chitinophagaceae</taxon>
        <taxon>Terrimonas</taxon>
    </lineage>
</organism>
<proteinExistence type="predicted"/>
<protein>
    <submittedName>
        <fullName evidence="2">Uncharacterized protein</fullName>
    </submittedName>
</protein>
<sequence>MRLLYFICCSLLFTGCNARSADKQLVKASDQPAPDATPTSFDTSFKTIHILVALCDNKYQGIVPVPAKIGNGQDPANNLYWGCGYGIKTYFKKSRSWQLIRTEKKEGPVLERLVFKHVSQKYYLVADAYDGRNIKECTQQFLNNSCGKTKDTINIGTKTVGIASNAGLVAYIGHDGLMDFTLDETYKNTDGIKRDVMILACYSKRFFTPHLKEAHVNPLVWTTGLMSPEAYTIHDALTGYINKEDNESIRSRAAAAYAAFQKCSVKAARNLLVTGF</sequence>
<reference evidence="3" key="1">
    <citation type="journal article" date="2019" name="Int. J. Syst. Evol. Microbiol.">
        <title>The Global Catalogue of Microorganisms (GCM) 10K type strain sequencing project: providing services to taxonomists for standard genome sequencing and annotation.</title>
        <authorList>
            <consortium name="The Broad Institute Genomics Platform"/>
            <consortium name="The Broad Institute Genome Sequencing Center for Infectious Disease"/>
            <person name="Wu L."/>
            <person name="Ma J."/>
        </authorList>
    </citation>
    <scope>NUCLEOTIDE SEQUENCE [LARGE SCALE GENOMIC DNA]</scope>
    <source>
        <strain evidence="3">KCTC 23299</strain>
    </source>
</reference>